<evidence type="ECO:0000313" key="2">
    <source>
        <dbReference type="Proteomes" id="UP001549291"/>
    </source>
</evidence>
<gene>
    <name evidence="1" type="ORF">ABIF63_006111</name>
</gene>
<name>A0ABV2S0A9_BRAJP</name>
<comment type="caution">
    <text evidence="1">The sequence shown here is derived from an EMBL/GenBank/DDBJ whole genome shotgun (WGS) entry which is preliminary data.</text>
</comment>
<dbReference type="RefSeq" id="WP_157788430.1">
    <property type="nucleotide sequence ID" value="NZ_CP066351.1"/>
</dbReference>
<reference evidence="1 2" key="1">
    <citation type="submission" date="2024-06" db="EMBL/GenBank/DDBJ databases">
        <title>Genomic Encyclopedia of Type Strains, Phase V (KMG-V): Genome sequencing to study the core and pangenomes of soil and plant-associated prokaryotes.</title>
        <authorList>
            <person name="Whitman W."/>
        </authorList>
    </citation>
    <scope>NUCLEOTIDE SEQUENCE [LARGE SCALE GENOMIC DNA]</scope>
    <source>
        <strain evidence="1 2">USDA 160</strain>
    </source>
</reference>
<sequence length="45" mass="4614">MAFSRPTSGGVQLPRGTIWDGAKDKDAVLLIMGEGPAAATAAEKK</sequence>
<protein>
    <submittedName>
        <fullName evidence="1">Uncharacterized protein</fullName>
    </submittedName>
</protein>
<accession>A0ABV2S0A9</accession>
<proteinExistence type="predicted"/>
<organism evidence="1 2">
    <name type="scientific">Bradyrhizobium japonicum</name>
    <dbReference type="NCBI Taxonomy" id="375"/>
    <lineage>
        <taxon>Bacteria</taxon>
        <taxon>Pseudomonadati</taxon>
        <taxon>Pseudomonadota</taxon>
        <taxon>Alphaproteobacteria</taxon>
        <taxon>Hyphomicrobiales</taxon>
        <taxon>Nitrobacteraceae</taxon>
        <taxon>Bradyrhizobium</taxon>
    </lineage>
</organism>
<dbReference type="EMBL" id="JBEPTQ010000002">
    <property type="protein sequence ID" value="MET4722005.1"/>
    <property type="molecule type" value="Genomic_DNA"/>
</dbReference>
<keyword evidence="2" id="KW-1185">Reference proteome</keyword>
<evidence type="ECO:0000313" key="1">
    <source>
        <dbReference type="EMBL" id="MET4722005.1"/>
    </source>
</evidence>
<dbReference type="Proteomes" id="UP001549291">
    <property type="component" value="Unassembled WGS sequence"/>
</dbReference>